<dbReference type="InterPro" id="IPR002912">
    <property type="entry name" value="ACT_dom"/>
</dbReference>
<dbReference type="SUPFAM" id="SSF55021">
    <property type="entry name" value="ACT-like"/>
    <property type="match status" value="2"/>
</dbReference>
<dbReference type="RefSeq" id="WP_022920348.1">
    <property type="nucleotide sequence ID" value="NZ_BMLB01000002.1"/>
</dbReference>
<dbReference type="EMBL" id="BMLB01000002">
    <property type="protein sequence ID" value="GGK64959.1"/>
    <property type="molecule type" value="Genomic_DNA"/>
</dbReference>
<gene>
    <name evidence="2" type="ORF">GCM10011509_11640</name>
</gene>
<evidence type="ECO:0000259" key="1">
    <source>
        <dbReference type="PROSITE" id="PS51671"/>
    </source>
</evidence>
<evidence type="ECO:0000313" key="2">
    <source>
        <dbReference type="EMBL" id="GGK64959.1"/>
    </source>
</evidence>
<dbReference type="InterPro" id="IPR050990">
    <property type="entry name" value="UPF0237/GcvR_regulator"/>
</dbReference>
<dbReference type="PROSITE" id="PS51671">
    <property type="entry name" value="ACT"/>
    <property type="match status" value="1"/>
</dbReference>
<evidence type="ECO:0000313" key="3">
    <source>
        <dbReference type="Proteomes" id="UP000662111"/>
    </source>
</evidence>
<sequence>MTTLVITVVGDDRAGLVSALADVIDAHGGSWGRSQLAELAGKFAGIVTVEVDPSRADDLTAALGPLTGVLETTVHQAPGASPTREGKAYRLELVGNDHPGIVREVSAALAAHGVSIDSFESRTAPTPESGGETFEAEAVLRPGEGSDLEALRASLESLAGELMVDMSLLQTDGKPA</sequence>
<dbReference type="Proteomes" id="UP000662111">
    <property type="component" value="Unassembled WGS sequence"/>
</dbReference>
<dbReference type="Pfam" id="PF01842">
    <property type="entry name" value="ACT"/>
    <property type="match status" value="1"/>
</dbReference>
<accession>A0ABQ2F5T8</accession>
<keyword evidence="3" id="KW-1185">Reference proteome</keyword>
<name>A0ABQ2F5T8_9MICO</name>
<reference evidence="3" key="1">
    <citation type="journal article" date="2019" name="Int. J. Syst. Evol. Microbiol.">
        <title>The Global Catalogue of Microorganisms (GCM) 10K type strain sequencing project: providing services to taxonomists for standard genome sequencing and annotation.</title>
        <authorList>
            <consortium name="The Broad Institute Genomics Platform"/>
            <consortium name="The Broad Institute Genome Sequencing Center for Infectious Disease"/>
            <person name="Wu L."/>
            <person name="Ma J."/>
        </authorList>
    </citation>
    <scope>NUCLEOTIDE SEQUENCE [LARGE SCALE GENOMIC DNA]</scope>
    <source>
        <strain evidence="3">CGMCC 1.5362</strain>
    </source>
</reference>
<dbReference type="InterPro" id="IPR016867">
    <property type="entry name" value="GcvR"/>
</dbReference>
<organism evidence="2 3">
    <name type="scientific">Ornithinimicrobium pekingense</name>
    <dbReference type="NCBI Taxonomy" id="384677"/>
    <lineage>
        <taxon>Bacteria</taxon>
        <taxon>Bacillati</taxon>
        <taxon>Actinomycetota</taxon>
        <taxon>Actinomycetes</taxon>
        <taxon>Micrococcales</taxon>
        <taxon>Ornithinimicrobiaceae</taxon>
        <taxon>Ornithinimicrobium</taxon>
    </lineage>
</organism>
<dbReference type="PANTHER" id="PTHR34875:SF6">
    <property type="entry name" value="UPF0237 PROTEIN MJ1558"/>
    <property type="match status" value="1"/>
</dbReference>
<dbReference type="Pfam" id="PF13740">
    <property type="entry name" value="ACT_6"/>
    <property type="match status" value="1"/>
</dbReference>
<protein>
    <submittedName>
        <fullName evidence="2">Glycine cleavage system regulatory protein</fullName>
    </submittedName>
</protein>
<proteinExistence type="predicted"/>
<feature type="domain" description="ACT" evidence="1">
    <location>
        <begin position="90"/>
        <end position="173"/>
    </location>
</feature>
<dbReference type="Gene3D" id="3.30.70.260">
    <property type="match status" value="2"/>
</dbReference>
<dbReference type="CDD" id="cd04869">
    <property type="entry name" value="ACT_GcvR_2"/>
    <property type="match status" value="1"/>
</dbReference>
<dbReference type="InterPro" id="IPR045865">
    <property type="entry name" value="ACT-like_dom_sf"/>
</dbReference>
<dbReference type="PANTHER" id="PTHR34875">
    <property type="entry name" value="UPF0237 PROTEIN MJ1558"/>
    <property type="match status" value="1"/>
</dbReference>
<dbReference type="PIRSF" id="PIRSF028103">
    <property type="entry name" value="GcvR"/>
    <property type="match status" value="1"/>
</dbReference>
<comment type="caution">
    <text evidence="2">The sequence shown here is derived from an EMBL/GenBank/DDBJ whole genome shotgun (WGS) entry which is preliminary data.</text>
</comment>